<comment type="caution">
    <text evidence="5">The sequence shown here is derived from an EMBL/GenBank/DDBJ whole genome shotgun (WGS) entry which is preliminary data.</text>
</comment>
<evidence type="ECO:0000256" key="1">
    <source>
        <dbReference type="ARBA" id="ARBA00022723"/>
    </source>
</evidence>
<dbReference type="Gene3D" id="3.90.180.10">
    <property type="entry name" value="Medium-chain alcohol dehydrogenases, catalytic domain"/>
    <property type="match status" value="1"/>
</dbReference>
<reference evidence="5" key="1">
    <citation type="journal article" date="2014" name="Front. Microbiol.">
        <title>High frequency of phylogenetically diverse reductive dehalogenase-homologous genes in deep subseafloor sedimentary metagenomes.</title>
        <authorList>
            <person name="Kawai M."/>
            <person name="Futagami T."/>
            <person name="Toyoda A."/>
            <person name="Takaki Y."/>
            <person name="Nishi S."/>
            <person name="Hori S."/>
            <person name="Arai W."/>
            <person name="Tsubouchi T."/>
            <person name="Morono Y."/>
            <person name="Uchiyama I."/>
            <person name="Ito T."/>
            <person name="Fujiyama A."/>
            <person name="Inagaki F."/>
            <person name="Takami H."/>
        </authorList>
    </citation>
    <scope>NUCLEOTIDE SEQUENCE</scope>
    <source>
        <strain evidence="5">Expedition CK06-06</strain>
    </source>
</reference>
<dbReference type="AlphaFoldDB" id="X1BFX1"/>
<keyword evidence="1" id="KW-0479">Metal-binding</keyword>
<evidence type="ECO:0000313" key="5">
    <source>
        <dbReference type="EMBL" id="GAG93920.1"/>
    </source>
</evidence>
<feature type="domain" description="Enoyl reductase (ER)" evidence="4">
    <location>
        <begin position="15"/>
        <end position="265"/>
    </location>
</feature>
<dbReference type="EMBL" id="BART01023554">
    <property type="protein sequence ID" value="GAG93920.1"/>
    <property type="molecule type" value="Genomic_DNA"/>
</dbReference>
<organism evidence="5">
    <name type="scientific">marine sediment metagenome</name>
    <dbReference type="NCBI Taxonomy" id="412755"/>
    <lineage>
        <taxon>unclassified sequences</taxon>
        <taxon>metagenomes</taxon>
        <taxon>ecological metagenomes</taxon>
    </lineage>
</organism>
<dbReference type="InterPro" id="IPR050129">
    <property type="entry name" value="Zn_alcohol_dh"/>
</dbReference>
<feature type="non-terminal residue" evidence="5">
    <location>
        <position position="269"/>
    </location>
</feature>
<dbReference type="PANTHER" id="PTHR43401">
    <property type="entry name" value="L-THREONINE 3-DEHYDROGENASE"/>
    <property type="match status" value="1"/>
</dbReference>
<dbReference type="PANTHER" id="PTHR43401:SF2">
    <property type="entry name" value="L-THREONINE 3-DEHYDROGENASE"/>
    <property type="match status" value="1"/>
</dbReference>
<dbReference type="Pfam" id="PF00107">
    <property type="entry name" value="ADH_zinc_N"/>
    <property type="match status" value="1"/>
</dbReference>
<name>X1BFX1_9ZZZZ</name>
<evidence type="ECO:0000259" key="4">
    <source>
        <dbReference type="SMART" id="SM00829"/>
    </source>
</evidence>
<dbReference type="InterPro" id="IPR002328">
    <property type="entry name" value="ADH_Zn_CS"/>
</dbReference>
<dbReference type="SUPFAM" id="SSF51735">
    <property type="entry name" value="NAD(P)-binding Rossmann-fold domains"/>
    <property type="match status" value="1"/>
</dbReference>
<dbReference type="GO" id="GO:0008270">
    <property type="term" value="F:zinc ion binding"/>
    <property type="evidence" value="ECO:0007669"/>
    <property type="project" value="InterPro"/>
</dbReference>
<sequence>MVKKYMKAAILVKPGNMEVREVPIPEPSYGWVRIKVKACGICGSDMHYYKGNYPELEPDSIIEEKVLGKTYGHEAAGIVDKPGEGVTGLKIGDRVVVIPPFSCMKCEYCRVGLYEDCMDLKIIGYEYPGGFAEYMNVPDRNLFVIPDDISFEEAATLDALTVGVHAVHRGGVSISDRVAVLGAGAIGIALIAVAKKAGAREIFVTAKHPLQRRIVEKMGVSKIYDPGEKGLAKKIISDACSMGVDCVFESVGVKGEVLEFGVSILRKGG</sequence>
<keyword evidence="3" id="KW-0560">Oxidoreductase</keyword>
<dbReference type="SMART" id="SM00829">
    <property type="entry name" value="PKS_ER"/>
    <property type="match status" value="1"/>
</dbReference>
<dbReference type="Gene3D" id="3.40.50.720">
    <property type="entry name" value="NAD(P)-binding Rossmann-like Domain"/>
    <property type="match status" value="1"/>
</dbReference>
<dbReference type="GO" id="GO:0016491">
    <property type="term" value="F:oxidoreductase activity"/>
    <property type="evidence" value="ECO:0007669"/>
    <property type="project" value="UniProtKB-KW"/>
</dbReference>
<gene>
    <name evidence="5" type="ORF">S01H4_42817</name>
</gene>
<accession>X1BFX1</accession>
<proteinExistence type="predicted"/>
<dbReference type="SUPFAM" id="SSF50129">
    <property type="entry name" value="GroES-like"/>
    <property type="match status" value="1"/>
</dbReference>
<evidence type="ECO:0000256" key="2">
    <source>
        <dbReference type="ARBA" id="ARBA00022833"/>
    </source>
</evidence>
<dbReference type="PROSITE" id="PS00059">
    <property type="entry name" value="ADH_ZINC"/>
    <property type="match status" value="1"/>
</dbReference>
<dbReference type="InterPro" id="IPR011032">
    <property type="entry name" value="GroES-like_sf"/>
</dbReference>
<evidence type="ECO:0000256" key="3">
    <source>
        <dbReference type="ARBA" id="ARBA00023002"/>
    </source>
</evidence>
<dbReference type="InterPro" id="IPR013154">
    <property type="entry name" value="ADH-like_N"/>
</dbReference>
<dbReference type="InterPro" id="IPR036291">
    <property type="entry name" value="NAD(P)-bd_dom_sf"/>
</dbReference>
<dbReference type="Pfam" id="PF08240">
    <property type="entry name" value="ADH_N"/>
    <property type="match status" value="1"/>
</dbReference>
<keyword evidence="2" id="KW-0862">Zinc</keyword>
<dbReference type="InterPro" id="IPR013149">
    <property type="entry name" value="ADH-like_C"/>
</dbReference>
<protein>
    <recommendedName>
        <fullName evidence="4">Enoyl reductase (ER) domain-containing protein</fullName>
    </recommendedName>
</protein>
<dbReference type="InterPro" id="IPR020843">
    <property type="entry name" value="ER"/>
</dbReference>